<dbReference type="PROSITE" id="PS50234">
    <property type="entry name" value="VWFA"/>
    <property type="match status" value="1"/>
</dbReference>
<feature type="transmembrane region" description="Helical" evidence="2">
    <location>
        <begin position="307"/>
        <end position="330"/>
    </location>
</feature>
<protein>
    <recommendedName>
        <fullName evidence="3">VWFA domain-containing protein</fullName>
    </recommendedName>
</protein>
<dbReference type="PANTHER" id="PTHR10579">
    <property type="entry name" value="CALCIUM-ACTIVATED CHLORIDE CHANNEL REGULATOR"/>
    <property type="match status" value="1"/>
</dbReference>
<feature type="domain" description="VWFA" evidence="3">
    <location>
        <begin position="113"/>
        <end position="285"/>
    </location>
</feature>
<proteinExistence type="predicted"/>
<comment type="caution">
    <text evidence="4">The sequence shown here is derived from an EMBL/GenBank/DDBJ whole genome shotgun (WGS) entry which is preliminary data.</text>
</comment>
<name>A0A917FHR6_9BACL</name>
<organism evidence="4 5">
    <name type="scientific">Paenibacillus albidus</name>
    <dbReference type="NCBI Taxonomy" id="2041023"/>
    <lineage>
        <taxon>Bacteria</taxon>
        <taxon>Bacillati</taxon>
        <taxon>Bacillota</taxon>
        <taxon>Bacilli</taxon>
        <taxon>Bacillales</taxon>
        <taxon>Paenibacillaceae</taxon>
        <taxon>Paenibacillus</taxon>
    </lineage>
</organism>
<dbReference type="EMBL" id="BMKR01000011">
    <property type="protein sequence ID" value="GGF83999.1"/>
    <property type="molecule type" value="Genomic_DNA"/>
</dbReference>
<dbReference type="InterPro" id="IPR002035">
    <property type="entry name" value="VWF_A"/>
</dbReference>
<feature type="transmembrane region" description="Helical" evidence="2">
    <location>
        <begin position="80"/>
        <end position="101"/>
    </location>
</feature>
<dbReference type="SMART" id="SM00327">
    <property type="entry name" value="VWA"/>
    <property type="match status" value="1"/>
</dbReference>
<reference evidence="4" key="2">
    <citation type="submission" date="2020-09" db="EMBL/GenBank/DDBJ databases">
        <authorList>
            <person name="Sun Q."/>
            <person name="Zhou Y."/>
        </authorList>
    </citation>
    <scope>NUCLEOTIDE SEQUENCE</scope>
    <source>
        <strain evidence="4">CGMCC 1.16134</strain>
    </source>
</reference>
<keyword evidence="2" id="KW-0812">Transmembrane</keyword>
<gene>
    <name evidence="4" type="ORF">GCM10010912_31490</name>
</gene>
<dbReference type="SUPFAM" id="SSF53300">
    <property type="entry name" value="vWA-like"/>
    <property type="match status" value="1"/>
</dbReference>
<dbReference type="AlphaFoldDB" id="A0A917FHR6"/>
<keyword evidence="2" id="KW-0472">Membrane</keyword>
<keyword evidence="5" id="KW-1185">Reference proteome</keyword>
<feature type="transmembrane region" description="Helical" evidence="2">
    <location>
        <begin position="368"/>
        <end position="391"/>
    </location>
</feature>
<evidence type="ECO:0000256" key="1">
    <source>
        <dbReference type="SAM" id="MobiDB-lite"/>
    </source>
</evidence>
<sequence length="425" mass="45352">MQRKINLLLLFFSLIGGAFAFLIGEWLLGRWLEELPSIVLVGIYFAIVALGVGLGALIAEMVSPRLNGASWKQRYLGLSWKLLPLTLVLAFGVGAFTEFIYELNFGGVKPVKDVVMIIDDSGSMMENDPDNRRYSAAQSLVMQMDEDNQVAVLTFSDSASIVQPLTPLADEQNREKVSAAILNLKTTEGGTNIKGALEESLNVINGDSSSSRGSMVILLSDGASELDTASDLRTFTERGIAVNTIGLGMDNPSDATLLREIAGVTGGQYYDVSDAGRLGDVFQQIYDRLGDRTLLTERTDATQDSPYYAAVRILSLLLVGAALGVGLGVVFDNRHLARSFGLGGTVSGLLAGLVLEYGLTGFSVPDGIIRLLAVLVLAAIIALFTGVVPVGEGRLTRRGNRNTGAPANASDNFPAPRRNRGSKGF</sequence>
<accession>A0A917FHR6</accession>
<reference evidence="4" key="1">
    <citation type="journal article" date="2014" name="Int. J. Syst. Evol. Microbiol.">
        <title>Complete genome sequence of Corynebacterium casei LMG S-19264T (=DSM 44701T), isolated from a smear-ripened cheese.</title>
        <authorList>
            <consortium name="US DOE Joint Genome Institute (JGI-PGF)"/>
            <person name="Walter F."/>
            <person name="Albersmeier A."/>
            <person name="Kalinowski J."/>
            <person name="Ruckert C."/>
        </authorList>
    </citation>
    <scope>NUCLEOTIDE SEQUENCE</scope>
    <source>
        <strain evidence="4">CGMCC 1.16134</strain>
    </source>
</reference>
<evidence type="ECO:0000313" key="5">
    <source>
        <dbReference type="Proteomes" id="UP000637643"/>
    </source>
</evidence>
<feature type="region of interest" description="Disordered" evidence="1">
    <location>
        <begin position="395"/>
        <end position="425"/>
    </location>
</feature>
<dbReference type="CDD" id="cd00198">
    <property type="entry name" value="vWFA"/>
    <property type="match status" value="1"/>
</dbReference>
<dbReference type="Pfam" id="PF00092">
    <property type="entry name" value="VWA"/>
    <property type="match status" value="1"/>
</dbReference>
<dbReference type="InterPro" id="IPR036465">
    <property type="entry name" value="vWFA_dom_sf"/>
</dbReference>
<keyword evidence="2" id="KW-1133">Transmembrane helix</keyword>
<dbReference type="Gene3D" id="3.40.50.410">
    <property type="entry name" value="von Willebrand factor, type A domain"/>
    <property type="match status" value="1"/>
</dbReference>
<dbReference type="PANTHER" id="PTHR10579:SF43">
    <property type="entry name" value="ZINC FINGER (C3HC4-TYPE RING FINGER) FAMILY PROTEIN"/>
    <property type="match status" value="1"/>
</dbReference>
<feature type="transmembrane region" description="Helical" evidence="2">
    <location>
        <begin position="36"/>
        <end position="59"/>
    </location>
</feature>
<evidence type="ECO:0000259" key="3">
    <source>
        <dbReference type="PROSITE" id="PS50234"/>
    </source>
</evidence>
<evidence type="ECO:0000256" key="2">
    <source>
        <dbReference type="SAM" id="Phobius"/>
    </source>
</evidence>
<dbReference type="InterPro" id="IPR051266">
    <property type="entry name" value="CLCR"/>
</dbReference>
<dbReference type="RefSeq" id="WP_189026364.1">
    <property type="nucleotide sequence ID" value="NZ_BMKR01000011.1"/>
</dbReference>
<evidence type="ECO:0000313" key="4">
    <source>
        <dbReference type="EMBL" id="GGF83999.1"/>
    </source>
</evidence>
<feature type="transmembrane region" description="Helical" evidence="2">
    <location>
        <begin position="342"/>
        <end position="362"/>
    </location>
</feature>
<dbReference type="Proteomes" id="UP000637643">
    <property type="component" value="Unassembled WGS sequence"/>
</dbReference>